<reference evidence="1 2" key="1">
    <citation type="submission" date="2020-08" db="EMBL/GenBank/DDBJ databases">
        <title>Genomic Encyclopedia of Type Strains, Phase IV (KMG-IV): sequencing the most valuable type-strain genomes for metagenomic binning, comparative biology and taxonomic classification.</title>
        <authorList>
            <person name="Goeker M."/>
        </authorList>
    </citation>
    <scope>NUCLEOTIDE SEQUENCE [LARGE SCALE GENOMIC DNA]</scope>
    <source>
        <strain evidence="1 2">DSM 26385</strain>
    </source>
</reference>
<keyword evidence="2" id="KW-1185">Reference proteome</keyword>
<dbReference type="AlphaFoldDB" id="A0A7W6P2B7"/>
<proteinExistence type="predicted"/>
<organism evidence="1 2">
    <name type="scientific">Allorhizobium borbori</name>
    <dbReference type="NCBI Taxonomy" id="485907"/>
    <lineage>
        <taxon>Bacteria</taxon>
        <taxon>Pseudomonadati</taxon>
        <taxon>Pseudomonadota</taxon>
        <taxon>Alphaproteobacteria</taxon>
        <taxon>Hyphomicrobiales</taxon>
        <taxon>Rhizobiaceae</taxon>
        <taxon>Rhizobium/Agrobacterium group</taxon>
        <taxon>Allorhizobium</taxon>
    </lineage>
</organism>
<dbReference type="Proteomes" id="UP000584824">
    <property type="component" value="Unassembled WGS sequence"/>
</dbReference>
<dbReference type="RefSeq" id="WP_183793745.1">
    <property type="nucleotide sequence ID" value="NZ_JACIDU010000013.1"/>
</dbReference>
<comment type="caution">
    <text evidence="1">The sequence shown here is derived from an EMBL/GenBank/DDBJ whole genome shotgun (WGS) entry which is preliminary data.</text>
</comment>
<dbReference type="EMBL" id="JACIDU010000013">
    <property type="protein sequence ID" value="MBB4104662.1"/>
    <property type="molecule type" value="Genomic_DNA"/>
</dbReference>
<protein>
    <submittedName>
        <fullName evidence="1">Uncharacterized protein</fullName>
    </submittedName>
</protein>
<name>A0A7W6P2B7_9HYPH</name>
<gene>
    <name evidence="1" type="ORF">GGQ66_003240</name>
</gene>
<evidence type="ECO:0000313" key="2">
    <source>
        <dbReference type="Proteomes" id="UP000584824"/>
    </source>
</evidence>
<sequence>MSDPFLNTHPSLTAPATGGFAVTPSDVAALSTVCRALYVGGGGHLAVRMLSGETLTLPDVPSGSLLPLRVSHVLATGTAATGLVALY</sequence>
<accession>A0A7W6P2B7</accession>
<evidence type="ECO:0000313" key="1">
    <source>
        <dbReference type="EMBL" id="MBB4104662.1"/>
    </source>
</evidence>